<name>A0ABY6BFT5_9GAMM</name>
<dbReference type="EMBL" id="CP104694">
    <property type="protein sequence ID" value="UXI68729.1"/>
    <property type="molecule type" value="Genomic_DNA"/>
</dbReference>
<evidence type="ECO:0000313" key="2">
    <source>
        <dbReference type="Proteomes" id="UP001064632"/>
    </source>
</evidence>
<gene>
    <name evidence="1" type="ORF">N4264_03490</name>
</gene>
<dbReference type="Proteomes" id="UP001064632">
    <property type="component" value="Chromosome"/>
</dbReference>
<proteinExistence type="predicted"/>
<dbReference type="Gene3D" id="1.25.40.10">
    <property type="entry name" value="Tetratricopeptide repeat domain"/>
    <property type="match status" value="1"/>
</dbReference>
<organism evidence="1 2">
    <name type="scientific">Tahibacter amnicola</name>
    <dbReference type="NCBI Taxonomy" id="2976241"/>
    <lineage>
        <taxon>Bacteria</taxon>
        <taxon>Pseudomonadati</taxon>
        <taxon>Pseudomonadota</taxon>
        <taxon>Gammaproteobacteria</taxon>
        <taxon>Lysobacterales</taxon>
        <taxon>Rhodanobacteraceae</taxon>
        <taxon>Tahibacter</taxon>
    </lineage>
</organism>
<sequence length="206" mass="22496">MLPDLEKRARRGDAQAALAGYFALSLCRDFFARRVSREQFAGDDQAYESMLAETAPSVDQCAGVSADQIKQRGTFLTIAADTGNTMAAAIYATDSAAIVGTYGQMVRNPDAIPPYKERAVRYLRNAAASGNKKAMELLASTYRDGVLADIDLAQAYRYAWTATQLANTPPEVIRIRDQLAPLLTELERKGLEQAAREDLDHCCAVP</sequence>
<evidence type="ECO:0000313" key="1">
    <source>
        <dbReference type="EMBL" id="UXI68729.1"/>
    </source>
</evidence>
<evidence type="ECO:0008006" key="3">
    <source>
        <dbReference type="Google" id="ProtNLM"/>
    </source>
</evidence>
<keyword evidence="2" id="KW-1185">Reference proteome</keyword>
<dbReference type="InterPro" id="IPR011990">
    <property type="entry name" value="TPR-like_helical_dom_sf"/>
</dbReference>
<dbReference type="SUPFAM" id="SSF81901">
    <property type="entry name" value="HCP-like"/>
    <property type="match status" value="1"/>
</dbReference>
<accession>A0ABY6BFT5</accession>
<reference evidence="1" key="1">
    <citation type="submission" date="2022-09" db="EMBL/GenBank/DDBJ databases">
        <title>Tahibacter sp. nov., isolated from a fresh water.</title>
        <authorList>
            <person name="Baek J.H."/>
            <person name="Lee J.K."/>
            <person name="Kim J.M."/>
            <person name="Jeon C.O."/>
        </authorList>
    </citation>
    <scope>NUCLEOTIDE SEQUENCE</scope>
    <source>
        <strain evidence="1">W38</strain>
    </source>
</reference>
<dbReference type="RefSeq" id="WP_261695688.1">
    <property type="nucleotide sequence ID" value="NZ_CP104694.1"/>
</dbReference>
<protein>
    <recommendedName>
        <fullName evidence="3">Sel1 repeat-containing protein</fullName>
    </recommendedName>
</protein>